<dbReference type="Proteomes" id="UP001153332">
    <property type="component" value="Unassembled WGS sequence"/>
</dbReference>
<name>A0ACC2JJF6_9PEZI</name>
<sequence>MLPWEIQHLFRDGVTVQTGSKSQFYFILISGLQEGTRFRDIWVHLKRAVKRLEHVEVYPGSQEGWICVYKYVTYLKAMEALKIPIYVQATGCSSIIRTSDRNVGQPINIRLPHEPSRYIMGIIAYVAKWDSQPRNETPRVTEPSPKDRAPVIAHGTYIKGKGFGPFEPDIPGSKSSSVEDAPAPLYQAPSWGEIYTDHGWDGWSSSAPGYDDGRIIGHPIQQALHTVTLSGFHHNTTMKEVENFVRDVAARRRLKDTEFRFADGVTIVTRFKGDAKILRDSLNGRRLRSVPLTATRGKLPLGFWY</sequence>
<protein>
    <submittedName>
        <fullName evidence="1">Uncharacterized protein</fullName>
    </submittedName>
</protein>
<accession>A0ACC2JJF6</accession>
<comment type="caution">
    <text evidence="1">The sequence shown here is derived from an EMBL/GenBank/DDBJ whole genome shotgun (WGS) entry which is preliminary data.</text>
</comment>
<evidence type="ECO:0000313" key="1">
    <source>
        <dbReference type="EMBL" id="KAJ8127499.1"/>
    </source>
</evidence>
<keyword evidence="2" id="KW-1185">Reference proteome</keyword>
<organism evidence="1 2">
    <name type="scientific">Lasiodiplodia mahajangana</name>
    <dbReference type="NCBI Taxonomy" id="1108764"/>
    <lineage>
        <taxon>Eukaryota</taxon>
        <taxon>Fungi</taxon>
        <taxon>Dikarya</taxon>
        <taxon>Ascomycota</taxon>
        <taxon>Pezizomycotina</taxon>
        <taxon>Dothideomycetes</taxon>
        <taxon>Dothideomycetes incertae sedis</taxon>
        <taxon>Botryosphaeriales</taxon>
        <taxon>Botryosphaeriaceae</taxon>
        <taxon>Lasiodiplodia</taxon>
    </lineage>
</organism>
<gene>
    <name evidence="1" type="ORF">O1611_g6136</name>
</gene>
<reference evidence="1" key="1">
    <citation type="submission" date="2022-12" db="EMBL/GenBank/DDBJ databases">
        <title>Genome Sequence of Lasiodiplodia mahajangana.</title>
        <authorList>
            <person name="Buettner E."/>
        </authorList>
    </citation>
    <scope>NUCLEOTIDE SEQUENCE</scope>
    <source>
        <strain evidence="1">VT137</strain>
    </source>
</reference>
<dbReference type="EMBL" id="JAPUUL010001404">
    <property type="protein sequence ID" value="KAJ8127499.1"/>
    <property type="molecule type" value="Genomic_DNA"/>
</dbReference>
<proteinExistence type="predicted"/>
<evidence type="ECO:0000313" key="2">
    <source>
        <dbReference type="Proteomes" id="UP001153332"/>
    </source>
</evidence>